<dbReference type="AlphaFoldDB" id="A0A0D1BUS5"/>
<dbReference type="RefSeq" id="WP_043032058.1">
    <property type="nucleotide sequence ID" value="NZ_JXSU01000007.1"/>
</dbReference>
<dbReference type="OrthoDB" id="9773308at2"/>
<keyword evidence="1" id="KW-0805">Transcription regulation</keyword>
<evidence type="ECO:0000256" key="1">
    <source>
        <dbReference type="ARBA" id="ARBA00023015"/>
    </source>
</evidence>
<dbReference type="InterPro" id="IPR009061">
    <property type="entry name" value="DNA-bd_dom_put_sf"/>
</dbReference>
<evidence type="ECO:0000259" key="4">
    <source>
        <dbReference type="PROSITE" id="PS50937"/>
    </source>
</evidence>
<dbReference type="PROSITE" id="PS50937">
    <property type="entry name" value="HTH_MERR_2"/>
    <property type="match status" value="1"/>
</dbReference>
<dbReference type="PANTHER" id="PTHR30204:SF94">
    <property type="entry name" value="HEAVY METAL-DEPENDENT TRANSCRIPTIONAL REGULATOR HI_0293-RELATED"/>
    <property type="match status" value="1"/>
</dbReference>
<dbReference type="HOGENOM" id="CLU_1030318_0_0_9"/>
<feature type="domain" description="HTH merR-type" evidence="4">
    <location>
        <begin position="1"/>
        <end position="70"/>
    </location>
</feature>
<dbReference type="SUPFAM" id="SSF46955">
    <property type="entry name" value="Putative DNA-binding domain"/>
    <property type="match status" value="1"/>
</dbReference>
<dbReference type="Proteomes" id="UP000032250">
    <property type="component" value="Unassembled WGS sequence"/>
</dbReference>
<dbReference type="Pfam" id="PF13411">
    <property type="entry name" value="MerR_1"/>
    <property type="match status" value="1"/>
</dbReference>
<dbReference type="SMART" id="SM00422">
    <property type="entry name" value="HTH_MERR"/>
    <property type="match status" value="1"/>
</dbReference>
<dbReference type="EMBL" id="JXSU01000007">
    <property type="protein sequence ID" value="KIS24075.1"/>
    <property type="molecule type" value="Genomic_DNA"/>
</dbReference>
<sequence length="265" mass="30739">MRYSITDLAEILGCTTSAIHYFEKEHLIKVEKGKNGHRYYNVVDVFRLLSYTKYRSMEIPMKTIIAQFGGEENNYKLIEEREAMYHLEALKRAQYYMNLADAIGEHLVSVRRIEELLNKYEFAKSPEVTIICDDECGWLSKKRSSQRIIHEWVKAMPTVQLGVFDSRMGMSNFGYLVNTKKLEELELPLGLHTKQLKSTSCIHTIVMADEDFTQHPQKVFKKASEFAIKKGLEIGEIAWGKILLVEVEKGAKLHPYIELWISIKI</sequence>
<gene>
    <name evidence="5" type="ORF">N495_10950</name>
</gene>
<protein>
    <submittedName>
        <fullName evidence="5">MerR family transcriptional regulator</fullName>
    </submittedName>
</protein>
<dbReference type="PATRIC" id="fig|1379739.3.peg.2561"/>
<keyword evidence="3" id="KW-0804">Transcription</keyword>
<dbReference type="InterPro" id="IPR047057">
    <property type="entry name" value="MerR_fam"/>
</dbReference>
<dbReference type="CDD" id="cd00592">
    <property type="entry name" value="HTH_MerR-like"/>
    <property type="match status" value="1"/>
</dbReference>
<dbReference type="PANTHER" id="PTHR30204">
    <property type="entry name" value="REDOX-CYCLING DRUG-SENSING TRANSCRIPTIONAL ACTIVATOR SOXR"/>
    <property type="match status" value="1"/>
</dbReference>
<organism evidence="5 6">
    <name type="scientific">Clostridium botulinum B2 450</name>
    <dbReference type="NCBI Taxonomy" id="1379739"/>
    <lineage>
        <taxon>Bacteria</taxon>
        <taxon>Bacillati</taxon>
        <taxon>Bacillota</taxon>
        <taxon>Clostridia</taxon>
        <taxon>Eubacteriales</taxon>
        <taxon>Clostridiaceae</taxon>
        <taxon>Clostridium</taxon>
    </lineage>
</organism>
<reference evidence="5 6" key="1">
    <citation type="submission" date="2014-06" db="EMBL/GenBank/DDBJ databases">
        <title>Genome characterization of distinct group I Clostridium botulinum lineages.</title>
        <authorList>
            <person name="Giordani F."/>
            <person name="Anselmo A."/>
            <person name="Fillo S."/>
            <person name="Palozzi A.M."/>
            <person name="Fortunato A."/>
            <person name="Gentile B."/>
            <person name="Ciammaruconi A."/>
            <person name="Anniballi F."/>
            <person name="De Medici D."/>
            <person name="Lista F."/>
        </authorList>
    </citation>
    <scope>NUCLEOTIDE SEQUENCE [LARGE SCALE GENOMIC DNA]</scope>
    <source>
        <strain evidence="5 6">B2 450</strain>
    </source>
</reference>
<evidence type="ECO:0000313" key="6">
    <source>
        <dbReference type="Proteomes" id="UP000032250"/>
    </source>
</evidence>
<evidence type="ECO:0000256" key="3">
    <source>
        <dbReference type="ARBA" id="ARBA00023163"/>
    </source>
</evidence>
<dbReference type="GO" id="GO:0003700">
    <property type="term" value="F:DNA-binding transcription factor activity"/>
    <property type="evidence" value="ECO:0007669"/>
    <property type="project" value="InterPro"/>
</dbReference>
<dbReference type="GO" id="GO:0003677">
    <property type="term" value="F:DNA binding"/>
    <property type="evidence" value="ECO:0007669"/>
    <property type="project" value="UniProtKB-KW"/>
</dbReference>
<name>A0A0D1BUS5_CLOBO</name>
<proteinExistence type="predicted"/>
<evidence type="ECO:0000313" key="5">
    <source>
        <dbReference type="EMBL" id="KIS24075.1"/>
    </source>
</evidence>
<evidence type="ECO:0000256" key="2">
    <source>
        <dbReference type="ARBA" id="ARBA00023125"/>
    </source>
</evidence>
<dbReference type="Gene3D" id="1.10.1660.10">
    <property type="match status" value="1"/>
</dbReference>
<comment type="caution">
    <text evidence="5">The sequence shown here is derived from an EMBL/GenBank/DDBJ whole genome shotgun (WGS) entry which is preliminary data.</text>
</comment>
<accession>A0A0D1BUS5</accession>
<dbReference type="InterPro" id="IPR000551">
    <property type="entry name" value="MerR-type_HTH_dom"/>
</dbReference>
<keyword evidence="2" id="KW-0238">DNA-binding</keyword>